<dbReference type="STRING" id="630515.SAMN04489812_2805"/>
<dbReference type="Pfam" id="PF11175">
    <property type="entry name" value="DUF2961"/>
    <property type="match status" value="1"/>
</dbReference>
<dbReference type="InterPro" id="IPR021345">
    <property type="entry name" value="DUF2961"/>
</dbReference>
<reference evidence="2 3" key="1">
    <citation type="submission" date="2016-10" db="EMBL/GenBank/DDBJ databases">
        <authorList>
            <person name="de Groot N.N."/>
        </authorList>
    </citation>
    <scope>NUCLEOTIDE SEQUENCE [LARGE SCALE GENOMIC DNA]</scope>
    <source>
        <strain evidence="2 3">DSM 21800</strain>
    </source>
</reference>
<evidence type="ECO:0000313" key="2">
    <source>
        <dbReference type="EMBL" id="SDS72323.1"/>
    </source>
</evidence>
<protein>
    <recommendedName>
        <fullName evidence="4">DUF2961 domain-containing protein</fullName>
    </recommendedName>
</protein>
<feature type="region of interest" description="Disordered" evidence="1">
    <location>
        <begin position="24"/>
        <end position="45"/>
    </location>
</feature>
<dbReference type="EMBL" id="LT629772">
    <property type="protein sequence ID" value="SDS72323.1"/>
    <property type="molecule type" value="Genomic_DNA"/>
</dbReference>
<proteinExistence type="predicted"/>
<feature type="region of interest" description="Disordered" evidence="1">
    <location>
        <begin position="349"/>
        <end position="370"/>
    </location>
</feature>
<keyword evidence="3" id="KW-1185">Reference proteome</keyword>
<accession>A0A1H1UIP4</accession>
<organism evidence="2 3">
    <name type="scientific">Microlunatus soli</name>
    <dbReference type="NCBI Taxonomy" id="630515"/>
    <lineage>
        <taxon>Bacteria</taxon>
        <taxon>Bacillati</taxon>
        <taxon>Actinomycetota</taxon>
        <taxon>Actinomycetes</taxon>
        <taxon>Propionibacteriales</taxon>
        <taxon>Propionibacteriaceae</taxon>
        <taxon>Microlunatus</taxon>
    </lineage>
</organism>
<evidence type="ECO:0008006" key="4">
    <source>
        <dbReference type="Google" id="ProtNLM"/>
    </source>
</evidence>
<sequence>MSDINLHPGLAQLATLSGVQTRSISPENFDGSAGGGGRATEGTGARAARDLGQGWKVSPSVAVPAGETFELAAIDGPGKITHFWITTHKNNWRTLVLRAYWDGSDEPAIEVPYGDFFASGWGRFAQVNSQPIAANPNGGFNSYWPMPFASGARWTIENTSAAEAIVYYQITYETGGDYSGLGYLHAQWRRSNPLPAKENHPILVGVEGAGHYVGSYLAWGVNSTGWWGEGEIKFYLDDDDDYPTICGTGTEDYFGGAWNFDVPGQGYTEFSTPYLGMPQVIRPDGLYDSQQRFGMYRWHIADPIHFRTGIDVEIQALGWHGGGRYLPLTDDIASTALFYLDRPTAARPEAPTYDTMELGDHGDAGPATSP</sequence>
<evidence type="ECO:0000313" key="3">
    <source>
        <dbReference type="Proteomes" id="UP000199103"/>
    </source>
</evidence>
<dbReference type="Proteomes" id="UP000199103">
    <property type="component" value="Chromosome I"/>
</dbReference>
<evidence type="ECO:0000256" key="1">
    <source>
        <dbReference type="SAM" id="MobiDB-lite"/>
    </source>
</evidence>
<dbReference type="RefSeq" id="WP_231920337.1">
    <property type="nucleotide sequence ID" value="NZ_LT629772.1"/>
</dbReference>
<gene>
    <name evidence="2" type="ORF">SAMN04489812_2805</name>
</gene>
<dbReference type="Gene3D" id="2.60.120.1390">
    <property type="match status" value="1"/>
</dbReference>
<name>A0A1H1UIP4_9ACTN</name>
<dbReference type="AlphaFoldDB" id="A0A1H1UIP4"/>